<gene>
    <name evidence="22" type="ORF">ASPWEDRAFT_112562</name>
</gene>
<dbReference type="GeneID" id="63744183"/>
<dbReference type="InterPro" id="IPR050819">
    <property type="entry name" value="Tripeptidyl-peptidase_I"/>
</dbReference>
<evidence type="ECO:0000256" key="14">
    <source>
        <dbReference type="ARBA" id="ARBA00022942"/>
    </source>
</evidence>
<dbReference type="GO" id="GO:0008541">
    <property type="term" value="C:proteasome regulatory particle, lid subcomplex"/>
    <property type="evidence" value="ECO:0007669"/>
    <property type="project" value="UniProtKB-ARBA"/>
</dbReference>
<evidence type="ECO:0000256" key="17">
    <source>
        <dbReference type="ARBA" id="ARBA00023180"/>
    </source>
</evidence>
<dbReference type="PANTHER" id="PTHR14218">
    <property type="entry name" value="PROTEASE S8 TRIPEPTIDYL PEPTIDASE I CLN2"/>
    <property type="match status" value="1"/>
</dbReference>
<dbReference type="Gene3D" id="3.40.50.200">
    <property type="entry name" value="Peptidase S8/S53 domain"/>
    <property type="match status" value="1"/>
</dbReference>
<dbReference type="OrthoDB" id="409122at2759"/>
<accession>A0A1L9RGC9</accession>
<name>A0A1L9RGC9_ASPWE</name>
<evidence type="ECO:0000259" key="21">
    <source>
        <dbReference type="PROSITE" id="PS51695"/>
    </source>
</evidence>
<protein>
    <recommendedName>
        <fullName evidence="6">tripeptidyl-peptidase II</fullName>
        <ecNumber evidence="6">3.4.14.10</ecNumber>
    </recommendedName>
</protein>
<dbReference type="PROSITE" id="PS50250">
    <property type="entry name" value="PCI"/>
    <property type="match status" value="1"/>
</dbReference>
<dbReference type="GO" id="GO:0008240">
    <property type="term" value="F:tripeptidyl-peptidase activity"/>
    <property type="evidence" value="ECO:0007669"/>
    <property type="project" value="UniProtKB-EC"/>
</dbReference>
<dbReference type="STRING" id="1073089.A0A1L9RGC9"/>
<dbReference type="AlphaFoldDB" id="A0A1L9RGC9"/>
<dbReference type="InterPro" id="IPR023828">
    <property type="entry name" value="Peptidase_S8_Ser-AS"/>
</dbReference>
<keyword evidence="11 18" id="KW-0378">Hydrolase</keyword>
<evidence type="ECO:0000256" key="15">
    <source>
        <dbReference type="ARBA" id="ARBA00023026"/>
    </source>
</evidence>
<evidence type="ECO:0000256" key="19">
    <source>
        <dbReference type="SAM" id="SignalP"/>
    </source>
</evidence>
<feature type="signal peptide" evidence="19">
    <location>
        <begin position="1"/>
        <end position="23"/>
    </location>
</feature>
<dbReference type="CDD" id="cd04056">
    <property type="entry name" value="Peptidases_S53"/>
    <property type="match status" value="1"/>
</dbReference>
<dbReference type="InterPro" id="IPR030400">
    <property type="entry name" value="Sedolisin_dom"/>
</dbReference>
<evidence type="ECO:0000256" key="10">
    <source>
        <dbReference type="ARBA" id="ARBA00022729"/>
    </source>
</evidence>
<feature type="active site" description="Charge relay system" evidence="18">
    <location>
        <position position="285"/>
    </location>
</feature>
<evidence type="ECO:0000256" key="16">
    <source>
        <dbReference type="ARBA" id="ARBA00023145"/>
    </source>
</evidence>
<dbReference type="CDD" id="cd11377">
    <property type="entry name" value="Pro-peptidase_S53"/>
    <property type="match status" value="1"/>
</dbReference>
<dbReference type="InterPro" id="IPR036852">
    <property type="entry name" value="Peptidase_S8/S53_dom_sf"/>
</dbReference>
<proteinExistence type="inferred from homology"/>
<keyword evidence="12 18" id="KW-0720">Serine protease</keyword>
<comment type="cofactor">
    <cofactor evidence="2">
        <name>Ca(2+)</name>
        <dbReference type="ChEBI" id="CHEBI:29108"/>
    </cofactor>
</comment>
<dbReference type="EC" id="3.4.14.10" evidence="6"/>
<dbReference type="InterPro" id="IPR033464">
    <property type="entry name" value="CSN8_PSD8_EIF3K"/>
</dbReference>
<dbReference type="SUPFAM" id="SSF54897">
    <property type="entry name" value="Protease propeptides/inhibitors"/>
    <property type="match status" value="1"/>
</dbReference>
<keyword evidence="16" id="KW-0865">Zymogen</keyword>
<evidence type="ECO:0000259" key="20">
    <source>
        <dbReference type="PROSITE" id="PS50250"/>
    </source>
</evidence>
<evidence type="ECO:0000256" key="13">
    <source>
        <dbReference type="ARBA" id="ARBA00022837"/>
    </source>
</evidence>
<feature type="active site" description="Charge relay system" evidence="18">
    <location>
        <position position="499"/>
    </location>
</feature>
<keyword evidence="9" id="KW-0479">Metal-binding</keyword>
<dbReference type="GO" id="GO:0004252">
    <property type="term" value="F:serine-type endopeptidase activity"/>
    <property type="evidence" value="ECO:0007669"/>
    <property type="project" value="UniProtKB-UniRule"/>
</dbReference>
<dbReference type="Pfam" id="PF10075">
    <property type="entry name" value="CSN8_PSD8_EIF3K"/>
    <property type="match status" value="1"/>
</dbReference>
<organism evidence="22 23">
    <name type="scientific">Aspergillus wentii DTO 134E9</name>
    <dbReference type="NCBI Taxonomy" id="1073089"/>
    <lineage>
        <taxon>Eukaryota</taxon>
        <taxon>Fungi</taxon>
        <taxon>Dikarya</taxon>
        <taxon>Ascomycota</taxon>
        <taxon>Pezizomycotina</taxon>
        <taxon>Eurotiomycetes</taxon>
        <taxon>Eurotiomycetidae</taxon>
        <taxon>Eurotiales</taxon>
        <taxon>Aspergillaceae</taxon>
        <taxon>Aspergillus</taxon>
        <taxon>Aspergillus subgen. Cremei</taxon>
    </lineage>
</organism>
<comment type="similarity">
    <text evidence="5">Belongs to the proteasome subunit S14 family.</text>
</comment>
<sequence>MVSITYVLGTLSLFLSGLQLAQAFTPGHQIIERLGNAPKGWERGGAPPPSTLMRFRLALYQERAAEFEQKVMDLATPDHHSYGKHMNRDEIREYLRPSDQALEAIISWMESEHVSANSVEIHGNWITFTVPVFKAEQLLKTQFVHFYNDVTKTTVIRTLEYSVPREVHSYVQLIQPTTRFGHSGPQAGQPSLKPAVVGFDELTGNCSINMTPDCLRQLYGIFDTYARPDPCNRLGISGYLDQYARYDDFHAFMQTFAPNRTDANFTVVSINGGLNEQNSAKGSTEASLDMQYSAALAYDTLTTFYTTAGRAPRNPGVDSNPTVSSNEPYLEQLHYLLGLTDEELPAVLSTSYGEYEQNVPESYLEATCNLFAQLGARGVSVIFSSGDSGAGGSCLTNDGTSRTRFQPFFPATCPFVTSVGGTYDMKPEKAAKFSGGGFSERFRRPVYQEQSVNAYLKLLGNKWDGLYNAQGRGVPDVAAQASDFVIVDHGSLLRIGGTSAAAPVFAAIISRLNAARLAQNQPRMGFLNPWLYSINQTGFADIVDGGSTGCTGKSESGGRASFVPADLRSIISELSNALDRKQIDAANNLLSRAKRTLMLQNALIPTSSTAPELVALARQVLELGALASIRQTDAPTFTRYYQQLQPFYDLERHAGGPGQSSANVDFSTSQRSKITGLYLLLLLSMGDSTSFHTVLEGLVEEASLKGKSVEDDPFIKYPVELERNLMEGSYDKVWRETNSERVPSEDFALFSSVLVGTIRSEIADCSEKAYPSLPISNAKNLLFLDSEGAVIEFAQQRGWVLRDGRIYFPVEPESAARSEKDILVASGTVIENTIGYARELETIV</sequence>
<comment type="catalytic activity">
    <reaction evidence="1">
        <text>Release of an N-terminal tripeptide from a polypeptide.</text>
        <dbReference type="EC" id="3.4.14.10"/>
    </reaction>
</comment>
<evidence type="ECO:0000256" key="8">
    <source>
        <dbReference type="ARBA" id="ARBA00022670"/>
    </source>
</evidence>
<dbReference type="FunFam" id="1.25.40.990:FF:000001">
    <property type="entry name" value="26S proteasome non-ATPase regulatory subunit"/>
    <property type="match status" value="1"/>
</dbReference>
<dbReference type="InterPro" id="IPR015366">
    <property type="entry name" value="S53_propep"/>
</dbReference>
<dbReference type="SMART" id="SM00944">
    <property type="entry name" value="Pro-kuma_activ"/>
    <property type="match status" value="1"/>
</dbReference>
<dbReference type="EMBL" id="KV878213">
    <property type="protein sequence ID" value="OJJ33917.1"/>
    <property type="molecule type" value="Genomic_DNA"/>
</dbReference>
<dbReference type="Gene3D" id="1.25.40.990">
    <property type="match status" value="1"/>
</dbReference>
<evidence type="ECO:0000256" key="9">
    <source>
        <dbReference type="ARBA" id="ARBA00022723"/>
    </source>
</evidence>
<feature type="active site" description="Charge relay system" evidence="18">
    <location>
        <position position="289"/>
    </location>
</feature>
<dbReference type="PANTHER" id="PTHR14218:SF32">
    <property type="entry name" value="TRIPEPTIDYL PEPTIDASE SED3 (AFU_ORTHOLOGUE AFUA_3G08930)"/>
    <property type="match status" value="1"/>
</dbReference>
<evidence type="ECO:0000256" key="1">
    <source>
        <dbReference type="ARBA" id="ARBA00001910"/>
    </source>
</evidence>
<dbReference type="RefSeq" id="XP_040687593.1">
    <property type="nucleotide sequence ID" value="XM_040828335.1"/>
</dbReference>
<dbReference type="Proteomes" id="UP000184383">
    <property type="component" value="Unassembled WGS sequence"/>
</dbReference>
<comment type="subcellular location">
    <subcellularLocation>
        <location evidence="4">Secreted</location>
        <location evidence="4">Extracellular space</location>
    </subcellularLocation>
</comment>
<keyword evidence="14" id="KW-0647">Proteasome</keyword>
<dbReference type="GO" id="GO:0005576">
    <property type="term" value="C:extracellular region"/>
    <property type="evidence" value="ECO:0007669"/>
    <property type="project" value="UniProtKB-SubCell"/>
</dbReference>
<evidence type="ECO:0000313" key="22">
    <source>
        <dbReference type="EMBL" id="OJJ33917.1"/>
    </source>
</evidence>
<dbReference type="Pfam" id="PF09286">
    <property type="entry name" value="Pro-kuma_activ"/>
    <property type="match status" value="1"/>
</dbReference>
<evidence type="ECO:0000256" key="2">
    <source>
        <dbReference type="ARBA" id="ARBA00001913"/>
    </source>
</evidence>
<keyword evidence="8 18" id="KW-0645">Protease</keyword>
<feature type="chain" id="PRO_5012454047" description="tripeptidyl-peptidase II" evidence="19">
    <location>
        <begin position="24"/>
        <end position="844"/>
    </location>
</feature>
<reference evidence="23" key="1">
    <citation type="journal article" date="2017" name="Genome Biol.">
        <title>Comparative genomics reveals high biological diversity and specific adaptations in the industrially and medically important fungal genus Aspergillus.</title>
        <authorList>
            <person name="de Vries R.P."/>
            <person name="Riley R."/>
            <person name="Wiebenga A."/>
            <person name="Aguilar-Osorio G."/>
            <person name="Amillis S."/>
            <person name="Uchima C.A."/>
            <person name="Anderluh G."/>
            <person name="Asadollahi M."/>
            <person name="Askin M."/>
            <person name="Barry K."/>
            <person name="Battaglia E."/>
            <person name="Bayram O."/>
            <person name="Benocci T."/>
            <person name="Braus-Stromeyer S.A."/>
            <person name="Caldana C."/>
            <person name="Canovas D."/>
            <person name="Cerqueira G.C."/>
            <person name="Chen F."/>
            <person name="Chen W."/>
            <person name="Choi C."/>
            <person name="Clum A."/>
            <person name="Dos Santos R.A."/>
            <person name="Damasio A.R."/>
            <person name="Diallinas G."/>
            <person name="Emri T."/>
            <person name="Fekete E."/>
            <person name="Flipphi M."/>
            <person name="Freyberg S."/>
            <person name="Gallo A."/>
            <person name="Gournas C."/>
            <person name="Habgood R."/>
            <person name="Hainaut M."/>
            <person name="Harispe M.L."/>
            <person name="Henrissat B."/>
            <person name="Hilden K.S."/>
            <person name="Hope R."/>
            <person name="Hossain A."/>
            <person name="Karabika E."/>
            <person name="Karaffa L."/>
            <person name="Karanyi Z."/>
            <person name="Krasevec N."/>
            <person name="Kuo A."/>
            <person name="Kusch H."/>
            <person name="LaButti K."/>
            <person name="Lagendijk E.L."/>
            <person name="Lapidus A."/>
            <person name="Levasseur A."/>
            <person name="Lindquist E."/>
            <person name="Lipzen A."/>
            <person name="Logrieco A.F."/>
            <person name="MacCabe A."/>
            <person name="Maekelae M.R."/>
            <person name="Malavazi I."/>
            <person name="Melin P."/>
            <person name="Meyer V."/>
            <person name="Mielnichuk N."/>
            <person name="Miskei M."/>
            <person name="Molnar A.P."/>
            <person name="Mule G."/>
            <person name="Ngan C.Y."/>
            <person name="Orejas M."/>
            <person name="Orosz E."/>
            <person name="Ouedraogo J.P."/>
            <person name="Overkamp K.M."/>
            <person name="Park H.-S."/>
            <person name="Perrone G."/>
            <person name="Piumi F."/>
            <person name="Punt P.J."/>
            <person name="Ram A.F."/>
            <person name="Ramon A."/>
            <person name="Rauscher S."/>
            <person name="Record E."/>
            <person name="Riano-Pachon D.M."/>
            <person name="Robert V."/>
            <person name="Roehrig J."/>
            <person name="Ruller R."/>
            <person name="Salamov A."/>
            <person name="Salih N.S."/>
            <person name="Samson R.A."/>
            <person name="Sandor E."/>
            <person name="Sanguinetti M."/>
            <person name="Schuetze T."/>
            <person name="Sepcic K."/>
            <person name="Shelest E."/>
            <person name="Sherlock G."/>
            <person name="Sophianopoulou V."/>
            <person name="Squina F.M."/>
            <person name="Sun H."/>
            <person name="Susca A."/>
            <person name="Todd R.B."/>
            <person name="Tsang A."/>
            <person name="Unkles S.E."/>
            <person name="van de Wiele N."/>
            <person name="van Rossen-Uffink D."/>
            <person name="Oliveira J.V."/>
            <person name="Vesth T.C."/>
            <person name="Visser J."/>
            <person name="Yu J.-H."/>
            <person name="Zhou M."/>
            <person name="Andersen M.R."/>
            <person name="Archer D.B."/>
            <person name="Baker S.E."/>
            <person name="Benoit I."/>
            <person name="Brakhage A.A."/>
            <person name="Braus G.H."/>
            <person name="Fischer R."/>
            <person name="Frisvad J.C."/>
            <person name="Goldman G.H."/>
            <person name="Houbraken J."/>
            <person name="Oakley B."/>
            <person name="Pocsi I."/>
            <person name="Scazzocchio C."/>
            <person name="Seiboth B."/>
            <person name="vanKuyk P.A."/>
            <person name="Wortman J."/>
            <person name="Dyer P.S."/>
            <person name="Grigoriev I.V."/>
        </authorList>
    </citation>
    <scope>NUCLEOTIDE SEQUENCE [LARGE SCALE GENOMIC DNA]</scope>
    <source>
        <strain evidence="23">DTO 134E9</strain>
    </source>
</reference>
<keyword evidence="17" id="KW-0325">Glycoprotein</keyword>
<keyword evidence="23" id="KW-1185">Reference proteome</keyword>
<dbReference type="SUPFAM" id="SSF52743">
    <property type="entry name" value="Subtilisin-like"/>
    <property type="match status" value="1"/>
</dbReference>
<evidence type="ECO:0000256" key="11">
    <source>
        <dbReference type="ARBA" id="ARBA00022801"/>
    </source>
</evidence>
<evidence type="ECO:0000256" key="5">
    <source>
        <dbReference type="ARBA" id="ARBA00009627"/>
    </source>
</evidence>
<keyword evidence="13" id="KW-0106">Calcium</keyword>
<comment type="caution">
    <text evidence="18">Lacks conserved residue(s) required for the propagation of feature annotation.</text>
</comment>
<evidence type="ECO:0000256" key="12">
    <source>
        <dbReference type="ARBA" id="ARBA00022825"/>
    </source>
</evidence>
<dbReference type="GO" id="GO:0046872">
    <property type="term" value="F:metal ion binding"/>
    <property type="evidence" value="ECO:0007669"/>
    <property type="project" value="UniProtKB-KW"/>
</dbReference>
<keyword evidence="10 19" id="KW-0732">Signal</keyword>
<evidence type="ECO:0000256" key="3">
    <source>
        <dbReference type="ARBA" id="ARBA00002451"/>
    </source>
</evidence>
<evidence type="ECO:0000256" key="4">
    <source>
        <dbReference type="ARBA" id="ARBA00004239"/>
    </source>
</evidence>
<dbReference type="PROSITE" id="PS51695">
    <property type="entry name" value="SEDOLISIN"/>
    <property type="match status" value="1"/>
</dbReference>
<evidence type="ECO:0000313" key="23">
    <source>
        <dbReference type="Proteomes" id="UP000184383"/>
    </source>
</evidence>
<dbReference type="VEuPathDB" id="FungiDB:ASPWEDRAFT_112562"/>
<feature type="domain" description="Peptidase S53" evidence="21">
    <location>
        <begin position="209"/>
        <end position="589"/>
    </location>
</feature>
<dbReference type="FunFam" id="3.40.50.200:FF:000015">
    <property type="entry name" value="Tripeptidyl peptidase A"/>
    <property type="match status" value="1"/>
</dbReference>
<dbReference type="InterPro" id="IPR000717">
    <property type="entry name" value="PCI_dom"/>
</dbReference>
<dbReference type="PROSITE" id="PS00138">
    <property type="entry name" value="SUBTILASE_SER"/>
    <property type="match status" value="1"/>
</dbReference>
<keyword evidence="7" id="KW-0964">Secreted</keyword>
<feature type="domain" description="PCI" evidence="20">
    <location>
        <begin position="641"/>
        <end position="824"/>
    </location>
</feature>
<dbReference type="GO" id="GO:0006508">
    <property type="term" value="P:proteolysis"/>
    <property type="evidence" value="ECO:0007669"/>
    <property type="project" value="UniProtKB-KW"/>
</dbReference>
<evidence type="ECO:0000256" key="7">
    <source>
        <dbReference type="ARBA" id="ARBA00022525"/>
    </source>
</evidence>
<comment type="function">
    <text evidence="3">Secreted tripeptidyl-peptidase which degrades proteins at acidic pHs and is involved in virulence.</text>
</comment>
<keyword evidence="15" id="KW-0843">Virulence</keyword>
<evidence type="ECO:0000256" key="6">
    <source>
        <dbReference type="ARBA" id="ARBA00012462"/>
    </source>
</evidence>
<evidence type="ECO:0000256" key="18">
    <source>
        <dbReference type="PROSITE-ProRule" id="PRU01032"/>
    </source>
</evidence>